<feature type="domain" description="Thioesterase" evidence="4">
    <location>
        <begin position="84"/>
        <end position="166"/>
    </location>
</feature>
<dbReference type="SUPFAM" id="SSF54637">
    <property type="entry name" value="Thioesterase/thiol ester dehydrase-isomerase"/>
    <property type="match status" value="1"/>
</dbReference>
<name>A0A1G5KTT0_9HYPH</name>
<reference evidence="5 6" key="1">
    <citation type="submission" date="2016-10" db="EMBL/GenBank/DDBJ databases">
        <authorList>
            <person name="de Groot N.N."/>
        </authorList>
    </citation>
    <scope>NUCLEOTIDE SEQUENCE [LARGE SCALE GENOMIC DNA]</scope>
    <source>
        <strain evidence="5 6">CGMCC 1.7666</strain>
    </source>
</reference>
<dbReference type="FunFam" id="3.10.129.10:FF:000004">
    <property type="entry name" value="Tol-pal system-associated acyl-CoA thioesterase"/>
    <property type="match status" value="1"/>
</dbReference>
<evidence type="ECO:0000256" key="1">
    <source>
        <dbReference type="ARBA" id="ARBA00005953"/>
    </source>
</evidence>
<dbReference type="STRING" id="549386.SAMN02927923_03588"/>
<feature type="region of interest" description="Disordered" evidence="3">
    <location>
        <begin position="1"/>
        <end position="58"/>
    </location>
</feature>
<dbReference type="Pfam" id="PF03061">
    <property type="entry name" value="4HBT"/>
    <property type="match status" value="1"/>
</dbReference>
<dbReference type="Proteomes" id="UP000199569">
    <property type="component" value="Unassembled WGS sequence"/>
</dbReference>
<dbReference type="PANTHER" id="PTHR31793:SF37">
    <property type="entry name" value="ACYL-COA THIOESTER HYDROLASE YBGC"/>
    <property type="match status" value="1"/>
</dbReference>
<keyword evidence="2" id="KW-0378">Hydrolase</keyword>
<comment type="similarity">
    <text evidence="1">Belongs to the 4-hydroxybenzoyl-CoA thioesterase family.</text>
</comment>
<organism evidence="5 6">
    <name type="scientific">Microvirga guangxiensis</name>
    <dbReference type="NCBI Taxonomy" id="549386"/>
    <lineage>
        <taxon>Bacteria</taxon>
        <taxon>Pseudomonadati</taxon>
        <taxon>Pseudomonadota</taxon>
        <taxon>Alphaproteobacteria</taxon>
        <taxon>Hyphomicrobiales</taxon>
        <taxon>Methylobacteriaceae</taxon>
        <taxon>Microvirga</taxon>
    </lineage>
</organism>
<dbReference type="NCBIfam" id="TIGR02799">
    <property type="entry name" value="thio_ybgC"/>
    <property type="match status" value="1"/>
</dbReference>
<dbReference type="CDD" id="cd00586">
    <property type="entry name" value="4HBT"/>
    <property type="match status" value="1"/>
</dbReference>
<proteinExistence type="inferred from homology"/>
<evidence type="ECO:0000256" key="2">
    <source>
        <dbReference type="ARBA" id="ARBA00022801"/>
    </source>
</evidence>
<dbReference type="InterPro" id="IPR050563">
    <property type="entry name" value="4-hydroxybenzoyl-CoA_TE"/>
</dbReference>
<dbReference type="Gene3D" id="3.10.129.10">
    <property type="entry name" value="Hotdog Thioesterase"/>
    <property type="match status" value="1"/>
</dbReference>
<dbReference type="InterPro" id="IPR006684">
    <property type="entry name" value="YbgC/YbaW"/>
</dbReference>
<accession>A0A1G5KTT0</accession>
<dbReference type="InterPro" id="IPR029069">
    <property type="entry name" value="HotDog_dom_sf"/>
</dbReference>
<dbReference type="InterPro" id="IPR006683">
    <property type="entry name" value="Thioestr_dom"/>
</dbReference>
<keyword evidence="6" id="KW-1185">Reference proteome</keyword>
<evidence type="ECO:0000313" key="5">
    <source>
        <dbReference type="EMBL" id="SCZ03528.1"/>
    </source>
</evidence>
<evidence type="ECO:0000313" key="6">
    <source>
        <dbReference type="Proteomes" id="UP000199569"/>
    </source>
</evidence>
<evidence type="ECO:0000256" key="3">
    <source>
        <dbReference type="SAM" id="MobiDB-lite"/>
    </source>
</evidence>
<dbReference type="AlphaFoldDB" id="A0A1G5KTT0"/>
<gene>
    <name evidence="5" type="ORF">SAMN02927923_03588</name>
</gene>
<dbReference type="GO" id="GO:0047617">
    <property type="term" value="F:fatty acyl-CoA hydrolase activity"/>
    <property type="evidence" value="ECO:0007669"/>
    <property type="project" value="TreeGrafter"/>
</dbReference>
<dbReference type="PANTHER" id="PTHR31793">
    <property type="entry name" value="4-HYDROXYBENZOYL-COA THIOESTERASE FAMILY MEMBER"/>
    <property type="match status" value="1"/>
</dbReference>
<dbReference type="EMBL" id="FMVJ01000011">
    <property type="protein sequence ID" value="SCZ03528.1"/>
    <property type="molecule type" value="Genomic_DNA"/>
</dbReference>
<sequence>MSEKRDANTSPSRGEVAPQAREGVGNSSLVNVAPSPHPGSLTRSDPPPQGEGDRWPHLSGIMQEGAHVLPIRVYYEDTDFSARVYHASYLRFLERGRTEILRAVEVAQSDLHAEMGGLAFVVRKMTIDFLGAAVMDDILTVVTRSKEMRGASMTLEQEVRRGEEVLVRADVMVAAVRDGRAVRIPDNLRVALSGNTEVC</sequence>
<dbReference type="NCBIfam" id="TIGR00051">
    <property type="entry name" value="YbgC/FadM family acyl-CoA thioesterase"/>
    <property type="match status" value="1"/>
</dbReference>
<protein>
    <submittedName>
        <fullName evidence="5">(3S)-malyl-CoA thioesterase</fullName>
    </submittedName>
</protein>
<evidence type="ECO:0000259" key="4">
    <source>
        <dbReference type="Pfam" id="PF03061"/>
    </source>
</evidence>
<dbReference type="InterPro" id="IPR014166">
    <property type="entry name" value="Tol-Pal_acyl-CoA_thioesterase"/>
</dbReference>